<feature type="transmembrane region" description="Helical" evidence="2">
    <location>
        <begin position="768"/>
        <end position="787"/>
    </location>
</feature>
<reference evidence="3 4" key="1">
    <citation type="submission" date="2018-04" db="EMBL/GenBank/DDBJ databases">
        <authorList>
            <person name="Zhang X."/>
            <person name="Yuan J."/>
            <person name="Li F."/>
            <person name="Xiang J."/>
        </authorList>
    </citation>
    <scope>NUCLEOTIDE SEQUENCE [LARGE SCALE GENOMIC DNA]</scope>
    <source>
        <tissue evidence="3">Muscle</tissue>
    </source>
</reference>
<feature type="compositionally biased region" description="Polar residues" evidence="1">
    <location>
        <begin position="161"/>
        <end position="177"/>
    </location>
</feature>
<feature type="compositionally biased region" description="Low complexity" evidence="1">
    <location>
        <begin position="225"/>
        <end position="241"/>
    </location>
</feature>
<keyword evidence="2" id="KW-1133">Transmembrane helix</keyword>
<keyword evidence="2" id="KW-0472">Membrane</keyword>
<reference evidence="3 4" key="2">
    <citation type="submission" date="2019-01" db="EMBL/GenBank/DDBJ databases">
        <title>The decoding of complex shrimp genome reveals the adaptation for benthos swimmer, frequently molting mechanism and breeding impact on genome.</title>
        <authorList>
            <person name="Sun Y."/>
            <person name="Gao Y."/>
            <person name="Yu Y."/>
        </authorList>
    </citation>
    <scope>NUCLEOTIDE SEQUENCE [LARGE SCALE GENOMIC DNA]</scope>
    <source>
        <tissue evidence="3">Muscle</tissue>
    </source>
</reference>
<feature type="region of interest" description="Disordered" evidence="1">
    <location>
        <begin position="158"/>
        <end position="177"/>
    </location>
</feature>
<dbReference type="OrthoDB" id="6381107at2759"/>
<feature type="transmembrane region" description="Helical" evidence="2">
    <location>
        <begin position="685"/>
        <end position="704"/>
    </location>
</feature>
<keyword evidence="4" id="KW-1185">Reference proteome</keyword>
<accession>A0A423U7X0</accession>
<dbReference type="EMBL" id="QCYY01000495">
    <property type="protein sequence ID" value="ROT84805.1"/>
    <property type="molecule type" value="Genomic_DNA"/>
</dbReference>
<feature type="compositionally biased region" description="Basic residues" evidence="1">
    <location>
        <begin position="539"/>
        <end position="548"/>
    </location>
</feature>
<feature type="region of interest" description="Disordered" evidence="1">
    <location>
        <begin position="464"/>
        <end position="569"/>
    </location>
</feature>
<evidence type="ECO:0000256" key="2">
    <source>
        <dbReference type="SAM" id="Phobius"/>
    </source>
</evidence>
<proteinExistence type="predicted"/>
<dbReference type="AlphaFoldDB" id="A0A423U7X0"/>
<evidence type="ECO:0000256" key="1">
    <source>
        <dbReference type="SAM" id="MobiDB-lite"/>
    </source>
</evidence>
<name>A0A423U7X0_PENVA</name>
<feature type="transmembrane region" description="Helical" evidence="2">
    <location>
        <begin position="657"/>
        <end position="679"/>
    </location>
</feature>
<feature type="region of interest" description="Disordered" evidence="1">
    <location>
        <begin position="122"/>
        <end position="145"/>
    </location>
</feature>
<feature type="compositionally biased region" description="Basic and acidic residues" evidence="1">
    <location>
        <begin position="549"/>
        <end position="569"/>
    </location>
</feature>
<feature type="compositionally biased region" description="Low complexity" evidence="1">
    <location>
        <begin position="122"/>
        <end position="134"/>
    </location>
</feature>
<feature type="transmembrane region" description="Helical" evidence="2">
    <location>
        <begin position="590"/>
        <end position="610"/>
    </location>
</feature>
<feature type="transmembrane region" description="Helical" evidence="2">
    <location>
        <begin position="799"/>
        <end position="817"/>
    </location>
</feature>
<feature type="compositionally biased region" description="Acidic residues" evidence="1">
    <location>
        <begin position="301"/>
        <end position="310"/>
    </location>
</feature>
<gene>
    <name evidence="3" type="ORF">C7M84_022002</name>
</gene>
<feature type="transmembrane region" description="Helical" evidence="2">
    <location>
        <begin position="47"/>
        <end position="68"/>
    </location>
</feature>
<protein>
    <submittedName>
        <fullName evidence="3">Uncharacterized protein</fullName>
    </submittedName>
</protein>
<feature type="transmembrane region" description="Helical" evidence="2">
    <location>
        <begin position="823"/>
        <end position="842"/>
    </location>
</feature>
<feature type="transmembrane region" description="Helical" evidence="2">
    <location>
        <begin position="736"/>
        <end position="756"/>
    </location>
</feature>
<evidence type="ECO:0000313" key="4">
    <source>
        <dbReference type="Proteomes" id="UP000283509"/>
    </source>
</evidence>
<feature type="transmembrane region" description="Helical" evidence="2">
    <location>
        <begin position="12"/>
        <end position="35"/>
    </location>
</feature>
<feature type="compositionally biased region" description="Low complexity" evidence="1">
    <location>
        <begin position="488"/>
        <end position="497"/>
    </location>
</feature>
<feature type="compositionally biased region" description="Polar residues" evidence="1">
    <location>
        <begin position="211"/>
        <end position="222"/>
    </location>
</feature>
<sequence length="909" mass="97198">MGGGMGVGVKGGWRVNVFLFLLTASQAVLLPWAPLILHATGMGARTVGAMVAVITLAASVGVGVSLSAMRRTHSGALRRLVLVMLLAGSIILQMSSVALLPFGSGANYPSCGGAPGELSQFFNNGSSSSQNAQNIPEAASHSTDESFDVTTMAAMTPTPSALETTTQRLATTSSPSTIHATTLSHNIFLTETIKPNRTTQSQTPTQIALLPTTSEAKPSNISLVPPSFQNSSSFSPSSHSNANMEANVSSISSGSGDTASLGTQDDTTNTTEEQEELSEAPPEVMHTMAVSPAVDSPPNTAEDEAEDVEYENPSKEDSDEVFNEEHVIKGNKQHKNEHKNNGKKHHGLLQPTKQLQDNYDRISNNAFSNEYEDYYNDNEDTLVNREKPQLGLMGSQDHLQSLHPKVGRPFGNGNSYKVSGGTPQHLNAYGDKKQDSMWRLSAAAEKTKGYGGNPINLLSLKQPDLSYPPRIPVYGHSNSGNDERTFLSYSSRSQSQSARPRDYDIHHPPYPDTGAPGSEDYSEGLQYPFGRTNADWRRQTGRHKRAVSRKKDSKAEVPPESKDHDAVTEDHEISDPIIAMSDQSLMGIKVGVTFLLVFGALLGAGVEAAVAQLWHCYAHGYDEGGVSQDILQRTITHTFHLSVYANHNLWAKLTSGAWVLGAGVISIAACAVGVGIGAFGGLAGMHMALGACAVLMVLVIPVPYGSVDPPKTRRPLSLYLDDEVLREGLRRMSFHTWVFATGCLAALSLTFGIWLIQDIAGSQGAGLAAQTGAVAAMLVAEGLTLHAQRWVMAHIGQQGTMSMCGLAILMNFAIMWGSSGVGGLVAAHAGLGGGMALMWVAIKHNALLLATVGKCCRRRSERADGGVAEVHAVFQDTVELEHKKPNRWQHYAVQTKLKVTDGMRSSGAE</sequence>
<feature type="region of interest" description="Disordered" evidence="1">
    <location>
        <begin position="211"/>
        <end position="352"/>
    </location>
</feature>
<feature type="compositionally biased region" description="Basic and acidic residues" evidence="1">
    <location>
        <begin position="499"/>
        <end position="509"/>
    </location>
</feature>
<feature type="transmembrane region" description="Helical" evidence="2">
    <location>
        <begin position="80"/>
        <end position="102"/>
    </location>
</feature>
<feature type="compositionally biased region" description="Basic residues" evidence="1">
    <location>
        <begin position="329"/>
        <end position="347"/>
    </location>
</feature>
<evidence type="ECO:0000313" key="3">
    <source>
        <dbReference type="EMBL" id="ROT84805.1"/>
    </source>
</evidence>
<dbReference type="Proteomes" id="UP000283509">
    <property type="component" value="Unassembled WGS sequence"/>
</dbReference>
<keyword evidence="2" id="KW-0812">Transmembrane</keyword>
<organism evidence="3 4">
    <name type="scientific">Penaeus vannamei</name>
    <name type="common">Whiteleg shrimp</name>
    <name type="synonym">Litopenaeus vannamei</name>
    <dbReference type="NCBI Taxonomy" id="6689"/>
    <lineage>
        <taxon>Eukaryota</taxon>
        <taxon>Metazoa</taxon>
        <taxon>Ecdysozoa</taxon>
        <taxon>Arthropoda</taxon>
        <taxon>Crustacea</taxon>
        <taxon>Multicrustacea</taxon>
        <taxon>Malacostraca</taxon>
        <taxon>Eumalacostraca</taxon>
        <taxon>Eucarida</taxon>
        <taxon>Decapoda</taxon>
        <taxon>Dendrobranchiata</taxon>
        <taxon>Penaeoidea</taxon>
        <taxon>Penaeidae</taxon>
        <taxon>Penaeus</taxon>
    </lineage>
</organism>
<comment type="caution">
    <text evidence="3">The sequence shown here is derived from an EMBL/GenBank/DDBJ whole genome shotgun (WGS) entry which is preliminary data.</text>
</comment>